<sequence length="46" mass="5273">MLINNITPSSLRRSWVVNIAIHDGLTCFSHTSNTLILITKYVMWIV</sequence>
<reference evidence="1" key="2">
    <citation type="submission" date="2020-06" db="EMBL/GenBank/DDBJ databases">
        <title>Helianthus annuus Genome sequencing and assembly Release 2.</title>
        <authorList>
            <person name="Gouzy J."/>
            <person name="Langlade N."/>
            <person name="Munos S."/>
        </authorList>
    </citation>
    <scope>NUCLEOTIDE SEQUENCE</scope>
    <source>
        <tissue evidence="1">Leaves</tissue>
    </source>
</reference>
<evidence type="ECO:0000313" key="2">
    <source>
        <dbReference type="Proteomes" id="UP000215914"/>
    </source>
</evidence>
<protein>
    <submittedName>
        <fullName evidence="1">Uncharacterized protein</fullName>
    </submittedName>
</protein>
<comment type="caution">
    <text evidence="1">The sequence shown here is derived from an EMBL/GenBank/DDBJ whole genome shotgun (WGS) entry which is preliminary data.</text>
</comment>
<dbReference type="EMBL" id="MNCJ02000321">
    <property type="protein sequence ID" value="KAF5801060.1"/>
    <property type="molecule type" value="Genomic_DNA"/>
</dbReference>
<organism evidence="1 2">
    <name type="scientific">Helianthus annuus</name>
    <name type="common">Common sunflower</name>
    <dbReference type="NCBI Taxonomy" id="4232"/>
    <lineage>
        <taxon>Eukaryota</taxon>
        <taxon>Viridiplantae</taxon>
        <taxon>Streptophyta</taxon>
        <taxon>Embryophyta</taxon>
        <taxon>Tracheophyta</taxon>
        <taxon>Spermatophyta</taxon>
        <taxon>Magnoliopsida</taxon>
        <taxon>eudicotyledons</taxon>
        <taxon>Gunneridae</taxon>
        <taxon>Pentapetalae</taxon>
        <taxon>asterids</taxon>
        <taxon>campanulids</taxon>
        <taxon>Asterales</taxon>
        <taxon>Asteraceae</taxon>
        <taxon>Asteroideae</taxon>
        <taxon>Heliantheae alliance</taxon>
        <taxon>Heliantheae</taxon>
        <taxon>Helianthus</taxon>
    </lineage>
</organism>
<accession>A0A9K3IQI7</accession>
<name>A0A9K3IQI7_HELAN</name>
<dbReference type="AlphaFoldDB" id="A0A9K3IQI7"/>
<gene>
    <name evidence="1" type="ORF">HanXRQr2_Chr06g0243741</name>
</gene>
<dbReference type="Gramene" id="mRNA:HanXRQr2_Chr06g0243741">
    <property type="protein sequence ID" value="mRNA:HanXRQr2_Chr06g0243741"/>
    <property type="gene ID" value="HanXRQr2_Chr06g0243741"/>
</dbReference>
<keyword evidence="2" id="KW-1185">Reference proteome</keyword>
<proteinExistence type="predicted"/>
<evidence type="ECO:0000313" key="1">
    <source>
        <dbReference type="EMBL" id="KAF5801060.1"/>
    </source>
</evidence>
<reference evidence="1" key="1">
    <citation type="journal article" date="2017" name="Nature">
        <title>The sunflower genome provides insights into oil metabolism, flowering and Asterid evolution.</title>
        <authorList>
            <person name="Badouin H."/>
            <person name="Gouzy J."/>
            <person name="Grassa C.J."/>
            <person name="Murat F."/>
            <person name="Staton S.E."/>
            <person name="Cottret L."/>
            <person name="Lelandais-Briere C."/>
            <person name="Owens G.L."/>
            <person name="Carrere S."/>
            <person name="Mayjonade B."/>
            <person name="Legrand L."/>
            <person name="Gill N."/>
            <person name="Kane N.C."/>
            <person name="Bowers J.E."/>
            <person name="Hubner S."/>
            <person name="Bellec A."/>
            <person name="Berard A."/>
            <person name="Berges H."/>
            <person name="Blanchet N."/>
            <person name="Boniface M.C."/>
            <person name="Brunel D."/>
            <person name="Catrice O."/>
            <person name="Chaidir N."/>
            <person name="Claudel C."/>
            <person name="Donnadieu C."/>
            <person name="Faraut T."/>
            <person name="Fievet G."/>
            <person name="Helmstetter N."/>
            <person name="King M."/>
            <person name="Knapp S.J."/>
            <person name="Lai Z."/>
            <person name="Le Paslier M.C."/>
            <person name="Lippi Y."/>
            <person name="Lorenzon L."/>
            <person name="Mandel J.R."/>
            <person name="Marage G."/>
            <person name="Marchand G."/>
            <person name="Marquand E."/>
            <person name="Bret-Mestries E."/>
            <person name="Morien E."/>
            <person name="Nambeesan S."/>
            <person name="Nguyen T."/>
            <person name="Pegot-Espagnet P."/>
            <person name="Pouilly N."/>
            <person name="Raftis F."/>
            <person name="Sallet E."/>
            <person name="Schiex T."/>
            <person name="Thomas J."/>
            <person name="Vandecasteele C."/>
            <person name="Vares D."/>
            <person name="Vear F."/>
            <person name="Vautrin S."/>
            <person name="Crespi M."/>
            <person name="Mangin B."/>
            <person name="Burke J.M."/>
            <person name="Salse J."/>
            <person name="Munos S."/>
            <person name="Vincourt P."/>
            <person name="Rieseberg L.H."/>
            <person name="Langlade N.B."/>
        </authorList>
    </citation>
    <scope>NUCLEOTIDE SEQUENCE</scope>
    <source>
        <tissue evidence="1">Leaves</tissue>
    </source>
</reference>
<dbReference type="Proteomes" id="UP000215914">
    <property type="component" value="Unassembled WGS sequence"/>
</dbReference>